<reference evidence="2 3" key="1">
    <citation type="submission" date="2019-04" db="EMBL/GenBank/DDBJ databases">
        <authorList>
            <person name="Hwang J.C."/>
        </authorList>
    </citation>
    <scope>NUCLEOTIDE SEQUENCE [LARGE SCALE GENOMIC DNA]</scope>
    <source>
        <strain evidence="2 3">IMCC35002</strain>
    </source>
</reference>
<dbReference type="AlphaFoldDB" id="A0A4U1BRQ3"/>
<dbReference type="EMBL" id="SWCJ01000002">
    <property type="protein sequence ID" value="TKB57534.1"/>
    <property type="molecule type" value="Genomic_DNA"/>
</dbReference>
<dbReference type="PROSITE" id="PS51257">
    <property type="entry name" value="PROKAR_LIPOPROTEIN"/>
    <property type="match status" value="1"/>
</dbReference>
<accession>A0A4U1BRQ3</accession>
<name>A0A4U1BRQ3_9GAMM</name>
<evidence type="ECO:0008006" key="4">
    <source>
        <dbReference type="Google" id="ProtNLM"/>
    </source>
</evidence>
<organism evidence="2 3">
    <name type="scientific">Ferrimonas aestuarii</name>
    <dbReference type="NCBI Taxonomy" id="2569539"/>
    <lineage>
        <taxon>Bacteria</taxon>
        <taxon>Pseudomonadati</taxon>
        <taxon>Pseudomonadota</taxon>
        <taxon>Gammaproteobacteria</taxon>
        <taxon>Alteromonadales</taxon>
        <taxon>Ferrimonadaceae</taxon>
        <taxon>Ferrimonas</taxon>
    </lineage>
</organism>
<sequence length="166" mass="17300">MKSHLKSPTAGMLIAVATLMTSTAALACANHGFGSYGYHGVGMGMGVGAPRFNGPSDTGMALEAKANYTVSLGEQQTVPFTVLVPANFDNAKVQWKSGEVLGLSGDVDLPIESGLGKEFSLKIKPSKAGQYVLRGKLSGNHKGQSSSKSAFILIRVITPEENKKSG</sequence>
<keyword evidence="1" id="KW-0732">Signal</keyword>
<evidence type="ECO:0000313" key="2">
    <source>
        <dbReference type="EMBL" id="TKB57534.1"/>
    </source>
</evidence>
<feature type="signal peptide" evidence="1">
    <location>
        <begin position="1"/>
        <end position="27"/>
    </location>
</feature>
<protein>
    <recommendedName>
        <fullName evidence="4">YtkA-like</fullName>
    </recommendedName>
</protein>
<dbReference type="Proteomes" id="UP000305675">
    <property type="component" value="Unassembled WGS sequence"/>
</dbReference>
<keyword evidence="3" id="KW-1185">Reference proteome</keyword>
<dbReference type="RefSeq" id="WP_136862179.1">
    <property type="nucleotide sequence ID" value="NZ_SWCJ01000002.1"/>
</dbReference>
<comment type="caution">
    <text evidence="2">The sequence shown here is derived from an EMBL/GenBank/DDBJ whole genome shotgun (WGS) entry which is preliminary data.</text>
</comment>
<dbReference type="OrthoDB" id="9908728at2"/>
<feature type="chain" id="PRO_5020929619" description="YtkA-like" evidence="1">
    <location>
        <begin position="28"/>
        <end position="166"/>
    </location>
</feature>
<evidence type="ECO:0000313" key="3">
    <source>
        <dbReference type="Proteomes" id="UP000305675"/>
    </source>
</evidence>
<gene>
    <name evidence="2" type="ORF">FCL42_04480</name>
</gene>
<evidence type="ECO:0000256" key="1">
    <source>
        <dbReference type="SAM" id="SignalP"/>
    </source>
</evidence>
<proteinExistence type="predicted"/>